<evidence type="ECO:0000256" key="5">
    <source>
        <dbReference type="ARBA" id="ARBA00022989"/>
    </source>
</evidence>
<evidence type="ECO:0000256" key="6">
    <source>
        <dbReference type="ARBA" id="ARBA00023136"/>
    </source>
</evidence>
<feature type="transmembrane region" description="Helical" evidence="8">
    <location>
        <begin position="349"/>
        <end position="371"/>
    </location>
</feature>
<dbReference type="GO" id="GO:0008519">
    <property type="term" value="F:ammonium channel activity"/>
    <property type="evidence" value="ECO:0007669"/>
    <property type="project" value="InterPro"/>
</dbReference>
<feature type="transmembrane region" description="Helical" evidence="8">
    <location>
        <begin position="219"/>
        <end position="244"/>
    </location>
</feature>
<dbReference type="SUPFAM" id="SSF111352">
    <property type="entry name" value="Ammonium transporter"/>
    <property type="match status" value="1"/>
</dbReference>
<feature type="transmembrane region" description="Helical" evidence="8">
    <location>
        <begin position="12"/>
        <end position="32"/>
    </location>
</feature>
<feature type="domain" description="Ammonium transporter AmtB-like" evidence="9">
    <location>
        <begin position="12"/>
        <end position="401"/>
    </location>
</feature>
<feature type="transmembrane region" description="Helical" evidence="8">
    <location>
        <begin position="44"/>
        <end position="64"/>
    </location>
</feature>
<sequence>MEGILNAGDTSWVLISTILVLLMSIPGIAFFYGGLAKKKNVLNTMFLTLIAFSIVTIIWIAFGYELGFGNSISGFIGYPTSIMLHDVGINSITGTIPTYVYIAFQLTFAGLTAALISGAIVGRMKFSAWIVFVVLWTIGVYIPITHWVWGGGWLMNMGVIDFAGGTVVEICSGLSALALAFIIGRRKDRSLLPHNLGYTVLGAGFLWFGWLGFNGGSALTAGGLAASALLVSNLGAAVGLLTWVCIDIWREGKPTVLGAISGAISALVAMTPAAGFVNADGAVIIGFFAAILSYIAISYIKPKFDYDDALDVFGIHGVSGIWGTIATGIFAVVAVGGVSGLIEGNANQLLIQLIATVSTMAYAFVITLIIGKFIDWTIGLRVSEKEEIEGLDTHIHEESGYRL</sequence>
<evidence type="ECO:0000256" key="4">
    <source>
        <dbReference type="ARBA" id="ARBA00022692"/>
    </source>
</evidence>
<protein>
    <recommendedName>
        <fullName evidence="8">Ammonium transporter</fullName>
    </recommendedName>
</protein>
<dbReference type="AlphaFoldDB" id="A0A1V6N1K2"/>
<proteinExistence type="inferred from homology"/>
<reference evidence="10 11" key="1">
    <citation type="submission" date="2014-12" db="EMBL/GenBank/DDBJ databases">
        <title>Genome sequence of Methanobrevibacter arboriphilicus DH1, DSM1125.</title>
        <authorList>
            <person name="Poehlein A."/>
            <person name="Thauer R.K."/>
            <person name="Seedorf H."/>
            <person name="Daniel R."/>
        </authorList>
    </citation>
    <scope>NUCLEOTIDE SEQUENCE [LARGE SCALE GENOMIC DNA]</scope>
    <source>
        <strain evidence="10 11">DH1</strain>
    </source>
</reference>
<feature type="transmembrane region" description="Helical" evidence="8">
    <location>
        <begin position="128"/>
        <end position="150"/>
    </location>
</feature>
<evidence type="ECO:0000256" key="7">
    <source>
        <dbReference type="ARBA" id="ARBA00023177"/>
    </source>
</evidence>
<dbReference type="NCBIfam" id="TIGR00836">
    <property type="entry name" value="amt"/>
    <property type="match status" value="1"/>
</dbReference>
<comment type="similarity">
    <text evidence="2 8">Belongs to the ammonia transporter channel (TC 1.A.11.2) family.</text>
</comment>
<evidence type="ECO:0000256" key="2">
    <source>
        <dbReference type="ARBA" id="ARBA00005887"/>
    </source>
</evidence>
<dbReference type="Pfam" id="PF00909">
    <property type="entry name" value="Ammonium_transp"/>
    <property type="match status" value="1"/>
</dbReference>
<feature type="transmembrane region" description="Helical" evidence="8">
    <location>
        <begin position="312"/>
        <end position="337"/>
    </location>
</feature>
<evidence type="ECO:0000313" key="10">
    <source>
        <dbReference type="EMBL" id="OQD58561.1"/>
    </source>
</evidence>
<evidence type="ECO:0000313" key="11">
    <source>
        <dbReference type="Proteomes" id="UP000191661"/>
    </source>
</evidence>
<feature type="transmembrane region" description="Helical" evidence="8">
    <location>
        <begin position="282"/>
        <end position="300"/>
    </location>
</feature>
<feature type="transmembrane region" description="Helical" evidence="8">
    <location>
        <begin position="99"/>
        <end position="121"/>
    </location>
</feature>
<dbReference type="RefSeq" id="WP_080460545.1">
    <property type="nucleotide sequence ID" value="NZ_JXMW01000012.1"/>
</dbReference>
<dbReference type="PANTHER" id="PTHR43029">
    <property type="entry name" value="AMMONIUM TRANSPORTER MEP2"/>
    <property type="match status" value="1"/>
</dbReference>
<keyword evidence="4 8" id="KW-0812">Transmembrane</keyword>
<accession>A0A1V6N1K2</accession>
<evidence type="ECO:0000256" key="3">
    <source>
        <dbReference type="ARBA" id="ARBA00022448"/>
    </source>
</evidence>
<evidence type="ECO:0000256" key="8">
    <source>
        <dbReference type="RuleBase" id="RU362002"/>
    </source>
</evidence>
<dbReference type="EMBL" id="JXMW01000012">
    <property type="protein sequence ID" value="OQD58561.1"/>
    <property type="molecule type" value="Genomic_DNA"/>
</dbReference>
<dbReference type="InterPro" id="IPR024041">
    <property type="entry name" value="NH4_transpt_AmtB-like_dom"/>
</dbReference>
<keyword evidence="6 8" id="KW-0472">Membrane</keyword>
<dbReference type="InterPro" id="IPR001905">
    <property type="entry name" value="Ammonium_transpt"/>
</dbReference>
<feature type="transmembrane region" description="Helical" evidence="8">
    <location>
        <begin position="162"/>
        <end position="183"/>
    </location>
</feature>
<keyword evidence="5 8" id="KW-1133">Transmembrane helix</keyword>
<keyword evidence="11" id="KW-1185">Reference proteome</keyword>
<dbReference type="OrthoDB" id="10960at2157"/>
<feature type="transmembrane region" description="Helical" evidence="8">
    <location>
        <begin position="195"/>
        <end position="213"/>
    </location>
</feature>
<gene>
    <name evidence="10" type="primary">amt2</name>
    <name evidence="10" type="ORF">MBBAR_12c00350</name>
</gene>
<keyword evidence="7 8" id="KW-0924">Ammonia transport</keyword>
<comment type="subcellular location">
    <subcellularLocation>
        <location evidence="8">Cell membrane</location>
        <topology evidence="8">Multi-pass membrane protein</topology>
    </subcellularLocation>
    <subcellularLocation>
        <location evidence="1">Membrane</location>
        <topology evidence="1">Multi-pass membrane protein</topology>
    </subcellularLocation>
</comment>
<dbReference type="PANTHER" id="PTHR43029:SF10">
    <property type="entry name" value="AMMONIUM TRANSPORTER MEP2"/>
    <property type="match status" value="1"/>
</dbReference>
<dbReference type="InterPro" id="IPR018047">
    <property type="entry name" value="Ammonium_transpt_CS"/>
</dbReference>
<dbReference type="GO" id="GO:0005886">
    <property type="term" value="C:plasma membrane"/>
    <property type="evidence" value="ECO:0007669"/>
    <property type="project" value="UniProtKB-SubCell"/>
</dbReference>
<evidence type="ECO:0000256" key="1">
    <source>
        <dbReference type="ARBA" id="ARBA00004141"/>
    </source>
</evidence>
<comment type="caution">
    <text evidence="10">The sequence shown here is derived from an EMBL/GenBank/DDBJ whole genome shotgun (WGS) entry which is preliminary data.</text>
</comment>
<feature type="transmembrane region" description="Helical" evidence="8">
    <location>
        <begin position="256"/>
        <end position="276"/>
    </location>
</feature>
<evidence type="ECO:0000259" key="9">
    <source>
        <dbReference type="Pfam" id="PF00909"/>
    </source>
</evidence>
<dbReference type="PROSITE" id="PS01219">
    <property type="entry name" value="AMMONIUM_TRANSP"/>
    <property type="match status" value="1"/>
</dbReference>
<dbReference type="Proteomes" id="UP000191661">
    <property type="component" value="Unassembled WGS sequence"/>
</dbReference>
<name>A0A1V6N1K2_METAZ</name>
<keyword evidence="3 8" id="KW-0813">Transport</keyword>
<dbReference type="InterPro" id="IPR029020">
    <property type="entry name" value="Ammonium/urea_transptr"/>
</dbReference>
<dbReference type="Gene3D" id="1.10.3430.10">
    <property type="entry name" value="Ammonium transporter AmtB like domains"/>
    <property type="match status" value="1"/>
</dbReference>
<organism evidence="10 11">
    <name type="scientific">Methanobrevibacter arboriphilus JCM 13429 = DSM 1125</name>
    <dbReference type="NCBI Taxonomy" id="1300164"/>
    <lineage>
        <taxon>Archaea</taxon>
        <taxon>Methanobacteriati</taxon>
        <taxon>Methanobacteriota</taxon>
        <taxon>Methanomada group</taxon>
        <taxon>Methanobacteria</taxon>
        <taxon>Methanobacteriales</taxon>
        <taxon>Methanobacteriaceae</taxon>
        <taxon>Methanobrevibacter</taxon>
    </lineage>
</organism>